<dbReference type="AlphaFoldDB" id="A0A5P1F3W6"/>
<name>A0A5P1F3W6_ASPOF</name>
<evidence type="ECO:0000313" key="3">
    <source>
        <dbReference type="Proteomes" id="UP000243459"/>
    </source>
</evidence>
<accession>A0A5P1F3W6</accession>
<evidence type="ECO:0008006" key="4">
    <source>
        <dbReference type="Google" id="ProtNLM"/>
    </source>
</evidence>
<dbReference type="EMBL" id="CM007384">
    <property type="protein sequence ID" value="ONK73086.1"/>
    <property type="molecule type" value="Genomic_DNA"/>
</dbReference>
<dbReference type="Proteomes" id="UP000243459">
    <property type="component" value="Chromosome 4"/>
</dbReference>
<keyword evidence="1" id="KW-0472">Membrane</keyword>
<dbReference type="GO" id="GO:0031146">
    <property type="term" value="P:SCF-dependent proteasomal ubiquitin-dependent protein catabolic process"/>
    <property type="evidence" value="ECO:0007669"/>
    <property type="project" value="TreeGrafter"/>
</dbReference>
<dbReference type="SUPFAM" id="SSF52047">
    <property type="entry name" value="RNI-like"/>
    <property type="match status" value="1"/>
</dbReference>
<keyword evidence="1" id="KW-1133">Transmembrane helix</keyword>
<feature type="transmembrane region" description="Helical" evidence="1">
    <location>
        <begin position="140"/>
        <end position="162"/>
    </location>
</feature>
<keyword evidence="3" id="KW-1185">Reference proteome</keyword>
<evidence type="ECO:0000313" key="2">
    <source>
        <dbReference type="EMBL" id="ONK73086.1"/>
    </source>
</evidence>
<organism evidence="2 3">
    <name type="scientific">Asparagus officinalis</name>
    <name type="common">Garden asparagus</name>
    <dbReference type="NCBI Taxonomy" id="4686"/>
    <lineage>
        <taxon>Eukaryota</taxon>
        <taxon>Viridiplantae</taxon>
        <taxon>Streptophyta</taxon>
        <taxon>Embryophyta</taxon>
        <taxon>Tracheophyta</taxon>
        <taxon>Spermatophyta</taxon>
        <taxon>Magnoliopsida</taxon>
        <taxon>Liliopsida</taxon>
        <taxon>Asparagales</taxon>
        <taxon>Asparagaceae</taxon>
        <taxon>Asparagoideae</taxon>
        <taxon>Asparagus</taxon>
    </lineage>
</organism>
<dbReference type="Gramene" id="ONK73086">
    <property type="protein sequence ID" value="ONK73086"/>
    <property type="gene ID" value="A4U43_C04F27010"/>
</dbReference>
<dbReference type="PANTHER" id="PTHR13318:SF92">
    <property type="entry name" value="F-BOX_LRR-REPEAT PROTEIN 8-RELATED"/>
    <property type="match status" value="1"/>
</dbReference>
<keyword evidence="1" id="KW-0812">Transmembrane</keyword>
<reference evidence="3" key="1">
    <citation type="journal article" date="2017" name="Nat. Commun.">
        <title>The asparagus genome sheds light on the origin and evolution of a young Y chromosome.</title>
        <authorList>
            <person name="Harkess A."/>
            <person name="Zhou J."/>
            <person name="Xu C."/>
            <person name="Bowers J.E."/>
            <person name="Van der Hulst R."/>
            <person name="Ayyampalayam S."/>
            <person name="Mercati F."/>
            <person name="Riccardi P."/>
            <person name="McKain M.R."/>
            <person name="Kakrana A."/>
            <person name="Tang H."/>
            <person name="Ray J."/>
            <person name="Groenendijk J."/>
            <person name="Arikit S."/>
            <person name="Mathioni S.M."/>
            <person name="Nakano M."/>
            <person name="Shan H."/>
            <person name="Telgmann-Rauber A."/>
            <person name="Kanno A."/>
            <person name="Yue Z."/>
            <person name="Chen H."/>
            <person name="Li W."/>
            <person name="Chen Y."/>
            <person name="Xu X."/>
            <person name="Zhang Y."/>
            <person name="Luo S."/>
            <person name="Chen H."/>
            <person name="Gao J."/>
            <person name="Mao Z."/>
            <person name="Pires J.C."/>
            <person name="Luo M."/>
            <person name="Kudrna D."/>
            <person name="Wing R.A."/>
            <person name="Meyers B.C."/>
            <person name="Yi K."/>
            <person name="Kong H."/>
            <person name="Lavrijsen P."/>
            <person name="Sunseri F."/>
            <person name="Falavigna A."/>
            <person name="Ye Y."/>
            <person name="Leebens-Mack J.H."/>
            <person name="Chen G."/>
        </authorList>
    </citation>
    <scope>NUCLEOTIDE SEQUENCE [LARGE SCALE GENOMIC DNA]</scope>
    <source>
        <strain evidence="3">cv. DH0086</strain>
    </source>
</reference>
<proteinExistence type="predicted"/>
<evidence type="ECO:0000256" key="1">
    <source>
        <dbReference type="SAM" id="Phobius"/>
    </source>
</evidence>
<protein>
    <recommendedName>
        <fullName evidence="4">COI1 F-box domain-containing protein</fullName>
    </recommendedName>
</protein>
<sequence length="163" mass="17914">MAALASNCRSLRKFSCGSCTFGVKGVDAVLRGCPLLEEISIKRLQGEWDHILEDVAKKAAGIVEVHLEKLKVSDRGLIALSLCPDLQVLHLVKTPECTDLGLISIAGKCRLLRNLHIDGWKTNRFGDQGLSDQRKENKSLVFALICPLILVYFSSSDIVILVN</sequence>
<dbReference type="InterPro" id="IPR032675">
    <property type="entry name" value="LRR_dom_sf"/>
</dbReference>
<dbReference type="GO" id="GO:0019005">
    <property type="term" value="C:SCF ubiquitin ligase complex"/>
    <property type="evidence" value="ECO:0007669"/>
    <property type="project" value="TreeGrafter"/>
</dbReference>
<dbReference type="Gene3D" id="3.80.10.10">
    <property type="entry name" value="Ribonuclease Inhibitor"/>
    <property type="match status" value="1"/>
</dbReference>
<gene>
    <name evidence="2" type="ORF">A4U43_C04F27010</name>
</gene>
<dbReference type="PANTHER" id="PTHR13318">
    <property type="entry name" value="PARTNER OF PAIRED, ISOFORM B-RELATED"/>
    <property type="match status" value="1"/>
</dbReference>